<name>A0A1G6QZ54_9PSEU</name>
<evidence type="ECO:0000313" key="10">
    <source>
        <dbReference type="Proteomes" id="UP000199501"/>
    </source>
</evidence>
<dbReference type="Proteomes" id="UP000199501">
    <property type="component" value="Unassembled WGS sequence"/>
</dbReference>
<evidence type="ECO:0000256" key="7">
    <source>
        <dbReference type="SAM" id="Phobius"/>
    </source>
</evidence>
<keyword evidence="10" id="KW-1185">Reference proteome</keyword>
<keyword evidence="4 7" id="KW-1133">Transmembrane helix</keyword>
<evidence type="ECO:0000256" key="6">
    <source>
        <dbReference type="SAM" id="MobiDB-lite"/>
    </source>
</evidence>
<sequence length="328" mass="34020">MIDSPGYGRAYLQLVTTMALWGSAFASSKIVVDAVPHSVAAVLRFGGGALVLLLVLKLFGGDRSGEPPRAKTRAGLAGLLGVFGYNTFFFWGLSLAPSLDGTIIVPVLSPILTTAFVVLSGREKVSTARVIGLSAGLGGAILFFMGVGGDFSGGTDRLLGDFVYLLGAVCWSAYTLTVPHTMRGIESLRATTYATVAGAVALALFAAPSVPDVAWETVPTAVWLNVGYLVLGPTVVAYILYYSGIRSLGATTASIMMFTSPVFGAICSVVFLHETFSLLQGVGAAVMLVGAVLAVTNGKLPRRNRPVAEPEPEPKPAAEAKATVDATT</sequence>
<feature type="domain" description="EamA" evidence="8">
    <location>
        <begin position="159"/>
        <end position="295"/>
    </location>
</feature>
<dbReference type="Pfam" id="PF00892">
    <property type="entry name" value="EamA"/>
    <property type="match status" value="2"/>
</dbReference>
<feature type="transmembrane region" description="Helical" evidence="7">
    <location>
        <begin position="72"/>
        <end position="91"/>
    </location>
</feature>
<dbReference type="SUPFAM" id="SSF103481">
    <property type="entry name" value="Multidrug resistance efflux transporter EmrE"/>
    <property type="match status" value="2"/>
</dbReference>
<feature type="transmembrane region" description="Helical" evidence="7">
    <location>
        <begin position="42"/>
        <end position="60"/>
    </location>
</feature>
<organism evidence="9 10">
    <name type="scientific">Actinokineospora iranica</name>
    <dbReference type="NCBI Taxonomy" id="1271860"/>
    <lineage>
        <taxon>Bacteria</taxon>
        <taxon>Bacillati</taxon>
        <taxon>Actinomycetota</taxon>
        <taxon>Actinomycetes</taxon>
        <taxon>Pseudonocardiales</taxon>
        <taxon>Pseudonocardiaceae</taxon>
        <taxon>Actinokineospora</taxon>
    </lineage>
</organism>
<evidence type="ECO:0000256" key="4">
    <source>
        <dbReference type="ARBA" id="ARBA00022989"/>
    </source>
</evidence>
<dbReference type="GO" id="GO:0016020">
    <property type="term" value="C:membrane"/>
    <property type="evidence" value="ECO:0007669"/>
    <property type="project" value="UniProtKB-SubCell"/>
</dbReference>
<dbReference type="EMBL" id="FMZZ01000006">
    <property type="protein sequence ID" value="SDC97085.1"/>
    <property type="molecule type" value="Genomic_DNA"/>
</dbReference>
<dbReference type="STRING" id="1271860.SAMN05216174_10624"/>
<feature type="transmembrane region" description="Helical" evidence="7">
    <location>
        <begin position="190"/>
        <end position="210"/>
    </location>
</feature>
<feature type="transmembrane region" description="Helical" evidence="7">
    <location>
        <begin position="159"/>
        <end position="178"/>
    </location>
</feature>
<evidence type="ECO:0000256" key="2">
    <source>
        <dbReference type="ARBA" id="ARBA00007362"/>
    </source>
</evidence>
<proteinExistence type="inferred from homology"/>
<dbReference type="OrthoDB" id="5242006at2"/>
<reference evidence="10" key="1">
    <citation type="submission" date="2016-10" db="EMBL/GenBank/DDBJ databases">
        <authorList>
            <person name="Varghese N."/>
            <person name="Submissions S."/>
        </authorList>
    </citation>
    <scope>NUCLEOTIDE SEQUENCE [LARGE SCALE GENOMIC DNA]</scope>
    <source>
        <strain evidence="10">IBRC-M 10403</strain>
    </source>
</reference>
<keyword evidence="3 7" id="KW-0812">Transmembrane</keyword>
<feature type="transmembrane region" description="Helical" evidence="7">
    <location>
        <begin position="278"/>
        <end position="296"/>
    </location>
</feature>
<protein>
    <submittedName>
        <fullName evidence="9">Permease of the drug/metabolite transporter (DMT) superfamily</fullName>
    </submittedName>
</protein>
<keyword evidence="5 7" id="KW-0472">Membrane</keyword>
<dbReference type="PANTHER" id="PTHR32322:SF2">
    <property type="entry name" value="EAMA DOMAIN-CONTAINING PROTEIN"/>
    <property type="match status" value="1"/>
</dbReference>
<evidence type="ECO:0000256" key="3">
    <source>
        <dbReference type="ARBA" id="ARBA00022692"/>
    </source>
</evidence>
<feature type="domain" description="EamA" evidence="8">
    <location>
        <begin position="10"/>
        <end position="144"/>
    </location>
</feature>
<evidence type="ECO:0000313" key="9">
    <source>
        <dbReference type="EMBL" id="SDC97085.1"/>
    </source>
</evidence>
<dbReference type="InterPro" id="IPR037185">
    <property type="entry name" value="EmrE-like"/>
</dbReference>
<evidence type="ECO:0000256" key="5">
    <source>
        <dbReference type="ARBA" id="ARBA00023136"/>
    </source>
</evidence>
<evidence type="ECO:0000259" key="8">
    <source>
        <dbReference type="Pfam" id="PF00892"/>
    </source>
</evidence>
<feature type="transmembrane region" description="Helical" evidence="7">
    <location>
        <begin position="103"/>
        <end position="121"/>
    </location>
</feature>
<dbReference type="AlphaFoldDB" id="A0A1G6QZ54"/>
<accession>A0A1G6QZ54</accession>
<feature type="transmembrane region" description="Helical" evidence="7">
    <location>
        <begin position="253"/>
        <end position="272"/>
    </location>
</feature>
<dbReference type="InterPro" id="IPR000620">
    <property type="entry name" value="EamA_dom"/>
</dbReference>
<comment type="subcellular location">
    <subcellularLocation>
        <location evidence="1">Membrane</location>
        <topology evidence="1">Multi-pass membrane protein</topology>
    </subcellularLocation>
</comment>
<dbReference type="InterPro" id="IPR050638">
    <property type="entry name" value="AA-Vitamin_Transporters"/>
</dbReference>
<feature type="region of interest" description="Disordered" evidence="6">
    <location>
        <begin position="303"/>
        <end position="328"/>
    </location>
</feature>
<feature type="transmembrane region" description="Helical" evidence="7">
    <location>
        <begin position="222"/>
        <end position="241"/>
    </location>
</feature>
<comment type="similarity">
    <text evidence="2">Belongs to the EamA transporter family.</text>
</comment>
<dbReference type="RefSeq" id="WP_091450453.1">
    <property type="nucleotide sequence ID" value="NZ_FMZZ01000006.1"/>
</dbReference>
<feature type="compositionally biased region" description="Basic and acidic residues" evidence="6">
    <location>
        <begin position="306"/>
        <end position="318"/>
    </location>
</feature>
<gene>
    <name evidence="9" type="ORF">SAMN05216174_10624</name>
</gene>
<dbReference type="PANTHER" id="PTHR32322">
    <property type="entry name" value="INNER MEMBRANE TRANSPORTER"/>
    <property type="match status" value="1"/>
</dbReference>
<feature type="transmembrane region" description="Helical" evidence="7">
    <location>
        <begin position="128"/>
        <end position="147"/>
    </location>
</feature>
<evidence type="ECO:0000256" key="1">
    <source>
        <dbReference type="ARBA" id="ARBA00004141"/>
    </source>
</evidence>